<keyword evidence="2" id="KW-0812">Transmembrane</keyword>
<keyword evidence="4" id="KW-1185">Reference proteome</keyword>
<feature type="region of interest" description="Disordered" evidence="1">
    <location>
        <begin position="308"/>
        <end position="328"/>
    </location>
</feature>
<name>A0A4U2Z4Y3_9BACT</name>
<gene>
    <name evidence="3" type="ORF">FCU45_07930</name>
</gene>
<protein>
    <submittedName>
        <fullName evidence="3">Uncharacterized protein</fullName>
    </submittedName>
</protein>
<evidence type="ECO:0000313" key="4">
    <source>
        <dbReference type="Proteomes" id="UP000309561"/>
    </source>
</evidence>
<dbReference type="InterPro" id="IPR028974">
    <property type="entry name" value="TSP_type-3_rpt"/>
</dbReference>
<evidence type="ECO:0000256" key="2">
    <source>
        <dbReference type="SAM" id="Phobius"/>
    </source>
</evidence>
<dbReference type="OrthoDB" id="5476112at2"/>
<dbReference type="Proteomes" id="UP000309561">
    <property type="component" value="Unassembled WGS sequence"/>
</dbReference>
<reference evidence="3 4" key="1">
    <citation type="submission" date="2019-04" db="EMBL/GenBank/DDBJ databases">
        <title>Sulfurimonas crateris sp. nov. a facultative anaerobic sulfur-oxidizing chemolithautotrophic bacterium isolated from a terrestrial mud vulcano.</title>
        <authorList>
            <person name="Ratnikova N.M."/>
            <person name="Slobodkin A.I."/>
            <person name="Merkel A.Y."/>
            <person name="Novikov A."/>
            <person name="Bonch-Osmolovskaya E.A."/>
            <person name="Slobodkina G.B."/>
        </authorList>
    </citation>
    <scope>NUCLEOTIDE SEQUENCE [LARGE SCALE GENOMIC DNA]</scope>
    <source>
        <strain evidence="3 4">SN118</strain>
    </source>
</reference>
<dbReference type="SUPFAM" id="SSF103647">
    <property type="entry name" value="TSP type-3 repeat"/>
    <property type="match status" value="1"/>
</dbReference>
<keyword evidence="2" id="KW-1133">Transmembrane helix</keyword>
<evidence type="ECO:0000256" key="1">
    <source>
        <dbReference type="SAM" id="MobiDB-lite"/>
    </source>
</evidence>
<organism evidence="3 4">
    <name type="scientific">Sulfurimonas crateris</name>
    <dbReference type="NCBI Taxonomy" id="2574727"/>
    <lineage>
        <taxon>Bacteria</taxon>
        <taxon>Pseudomonadati</taxon>
        <taxon>Campylobacterota</taxon>
        <taxon>Epsilonproteobacteria</taxon>
        <taxon>Campylobacterales</taxon>
        <taxon>Sulfurimonadaceae</taxon>
        <taxon>Sulfurimonas</taxon>
    </lineage>
</organism>
<dbReference type="EMBL" id="SZPX01000006">
    <property type="protein sequence ID" value="TKI68884.1"/>
    <property type="molecule type" value="Genomic_DNA"/>
</dbReference>
<feature type="transmembrane region" description="Helical" evidence="2">
    <location>
        <begin position="547"/>
        <end position="570"/>
    </location>
</feature>
<evidence type="ECO:0000313" key="3">
    <source>
        <dbReference type="EMBL" id="TKI68884.1"/>
    </source>
</evidence>
<keyword evidence="2" id="KW-0472">Membrane</keyword>
<dbReference type="GO" id="GO:0005509">
    <property type="term" value="F:calcium ion binding"/>
    <property type="evidence" value="ECO:0007669"/>
    <property type="project" value="InterPro"/>
</dbReference>
<accession>A0A4U2Z4Y3</accession>
<sequence>MKKLLTFLLFFNINLYAEYCFEGEVLIHYDTFNSVTSTLPSSGSQYVTTNCNYVYFWNYVWNAERQRYFYTKETYKATFSCPTGTIYQNGVCVDEPSSCPTGYMFDPYTKTCIFDPALADHDSDGIPNKCDPNYVDYLTSDCDGDGVPNSTDLDIDGDGIPNMNDTNPFVAGANDYDVSCKGVDNSQTNSLPFPFSTYKYHSNLEEYRCSNLLLVSYYDSVVSLSDINAPYCEYSYCYVHEVQNNCSFDSSWYRPGINWDYIPNVSEIQCNLLVDGIKYSTNSFVTPDILKCSDVGFCYVKRIDPEEDSLPTETNSENNDESMGEVDLNSTTSDLAPLLNAQNTTNKHLQDLKDKTDHSNKRLDDLKDLSSKALDVNKDIKSGIDGLKSNSDISLKNQSDGLSKLASINSAIDGASKKIGTMSDTITGNQVIGNGALHSIDGKMSTNNNLLTDIKDSLSGDGSAIDTSANDGFSDLLTGDSDFLDFATTEFSTFKDNINSNFADIDNQYKNAKSLFENPLSSPSFGGSYNSSCFSFNMLGKNVVLDFSFLGAISPVVYFVLTLTFMILNFRFLLNHLLRGDN</sequence>
<dbReference type="AlphaFoldDB" id="A0A4U2Z4Y3"/>
<dbReference type="RefSeq" id="WP_137014074.1">
    <property type="nucleotide sequence ID" value="NZ_SZPX01000006.1"/>
</dbReference>
<proteinExistence type="predicted"/>
<dbReference type="Gene3D" id="4.10.1080.10">
    <property type="entry name" value="TSP type-3 repeat"/>
    <property type="match status" value="1"/>
</dbReference>
<comment type="caution">
    <text evidence="3">The sequence shown here is derived from an EMBL/GenBank/DDBJ whole genome shotgun (WGS) entry which is preliminary data.</text>
</comment>